<feature type="compositionally biased region" description="Low complexity" evidence="1">
    <location>
        <begin position="94"/>
        <end position="110"/>
    </location>
</feature>
<protein>
    <submittedName>
        <fullName evidence="2">Uncharacterized protein</fullName>
    </submittedName>
</protein>
<sequence>MDDTVSYWRCWTGVTNMLCCFPAVSRPLDSRGEGRRGVVITGSSRASRAHHASCAVRGVVTMKTSARCVVEDAHRVHTTCSAAEVRTSLHGSKSPYPASSTASDPSSRSPFYGAELQFSRVSPI</sequence>
<comment type="caution">
    <text evidence="2">The sequence shown here is derived from an EMBL/GenBank/DDBJ whole genome shotgun (WGS) entry which is preliminary data.</text>
</comment>
<feature type="region of interest" description="Disordered" evidence="1">
    <location>
        <begin position="87"/>
        <end position="111"/>
    </location>
</feature>
<dbReference type="EMBL" id="JAWDGP010000734">
    <property type="protein sequence ID" value="KAK3797944.1"/>
    <property type="molecule type" value="Genomic_DNA"/>
</dbReference>
<evidence type="ECO:0000313" key="2">
    <source>
        <dbReference type="EMBL" id="KAK3797944.1"/>
    </source>
</evidence>
<evidence type="ECO:0000313" key="3">
    <source>
        <dbReference type="Proteomes" id="UP001283361"/>
    </source>
</evidence>
<dbReference type="AlphaFoldDB" id="A0AAE1B236"/>
<accession>A0AAE1B236</accession>
<gene>
    <name evidence="2" type="ORF">RRG08_057397</name>
</gene>
<name>A0AAE1B236_9GAST</name>
<dbReference type="Proteomes" id="UP001283361">
    <property type="component" value="Unassembled WGS sequence"/>
</dbReference>
<keyword evidence="3" id="KW-1185">Reference proteome</keyword>
<reference evidence="2" key="1">
    <citation type="journal article" date="2023" name="G3 (Bethesda)">
        <title>A reference genome for the long-term kleptoplast-retaining sea slug Elysia crispata morphotype clarki.</title>
        <authorList>
            <person name="Eastman K.E."/>
            <person name="Pendleton A.L."/>
            <person name="Shaikh M.A."/>
            <person name="Suttiyut T."/>
            <person name="Ogas R."/>
            <person name="Tomko P."/>
            <person name="Gavelis G."/>
            <person name="Widhalm J.R."/>
            <person name="Wisecaver J.H."/>
        </authorList>
    </citation>
    <scope>NUCLEOTIDE SEQUENCE</scope>
    <source>
        <strain evidence="2">ECLA1</strain>
    </source>
</reference>
<organism evidence="2 3">
    <name type="scientific">Elysia crispata</name>
    <name type="common">lettuce slug</name>
    <dbReference type="NCBI Taxonomy" id="231223"/>
    <lineage>
        <taxon>Eukaryota</taxon>
        <taxon>Metazoa</taxon>
        <taxon>Spiralia</taxon>
        <taxon>Lophotrochozoa</taxon>
        <taxon>Mollusca</taxon>
        <taxon>Gastropoda</taxon>
        <taxon>Heterobranchia</taxon>
        <taxon>Euthyneura</taxon>
        <taxon>Panpulmonata</taxon>
        <taxon>Sacoglossa</taxon>
        <taxon>Placobranchoidea</taxon>
        <taxon>Plakobranchidae</taxon>
        <taxon>Elysia</taxon>
    </lineage>
</organism>
<evidence type="ECO:0000256" key="1">
    <source>
        <dbReference type="SAM" id="MobiDB-lite"/>
    </source>
</evidence>
<proteinExistence type="predicted"/>